<dbReference type="AlphaFoldDB" id="A0A6A6NDR9"/>
<dbReference type="InterPro" id="IPR050905">
    <property type="entry name" value="Plant_NBS-LRR"/>
</dbReference>
<evidence type="ECO:0000313" key="2">
    <source>
        <dbReference type="EMBL" id="KAF2323086.1"/>
    </source>
</evidence>
<dbReference type="EMBL" id="JAAGAX010000002">
    <property type="protein sequence ID" value="KAF2323086.1"/>
    <property type="molecule type" value="Genomic_DNA"/>
</dbReference>
<evidence type="ECO:0000256" key="1">
    <source>
        <dbReference type="ARBA" id="ARBA00022821"/>
    </source>
</evidence>
<name>A0A6A6NDR9_HEVBR</name>
<keyword evidence="3" id="KW-1185">Reference proteome</keyword>
<gene>
    <name evidence="2" type="ORF">GH714_033380</name>
</gene>
<dbReference type="PANTHER" id="PTHR33463:SF220">
    <property type="entry name" value="NB-ARC DOMAIN-CONTAINING PROTEIN"/>
    <property type="match status" value="1"/>
</dbReference>
<dbReference type="Gene3D" id="3.80.10.10">
    <property type="entry name" value="Ribonuclease Inhibitor"/>
    <property type="match status" value="1"/>
</dbReference>
<sequence length="266" mass="30761">MDDVNRMHNQGHDVIGTLAYACLLDDKGDYVIMHDVIRDMALWIACECGKMKDNFLSQAVLALLQCLNLSMTSIRQLPIELQTLVKLRTSESFIEELQCLQHLSVLSITITRVAAFHRFFSTHRFQSCTQDLSLQLFSGSKSINIYTLKHMKQLHVLRMSDCKSLEELKIDLDREAKTIQASQNLRNSGIISKRFFNSLHRLYVDNCSKLEHLSWVLLAPNLTILRVSLCFEIEEIISAERLREVPEAKNLIPFRRLEVLYLSHLR</sequence>
<dbReference type="InterPro" id="IPR032675">
    <property type="entry name" value="LRR_dom_sf"/>
</dbReference>
<evidence type="ECO:0000313" key="3">
    <source>
        <dbReference type="Proteomes" id="UP000467840"/>
    </source>
</evidence>
<dbReference type="PANTHER" id="PTHR33463">
    <property type="entry name" value="NB-ARC DOMAIN-CONTAINING PROTEIN-RELATED"/>
    <property type="match status" value="1"/>
</dbReference>
<comment type="caution">
    <text evidence="2">The sequence shown here is derived from an EMBL/GenBank/DDBJ whole genome shotgun (WGS) entry which is preliminary data.</text>
</comment>
<proteinExistence type="predicted"/>
<keyword evidence="1" id="KW-0611">Plant defense</keyword>
<organism evidence="2 3">
    <name type="scientific">Hevea brasiliensis</name>
    <name type="common">Para rubber tree</name>
    <name type="synonym">Siphonia brasiliensis</name>
    <dbReference type="NCBI Taxonomy" id="3981"/>
    <lineage>
        <taxon>Eukaryota</taxon>
        <taxon>Viridiplantae</taxon>
        <taxon>Streptophyta</taxon>
        <taxon>Embryophyta</taxon>
        <taxon>Tracheophyta</taxon>
        <taxon>Spermatophyta</taxon>
        <taxon>Magnoliopsida</taxon>
        <taxon>eudicotyledons</taxon>
        <taxon>Gunneridae</taxon>
        <taxon>Pentapetalae</taxon>
        <taxon>rosids</taxon>
        <taxon>fabids</taxon>
        <taxon>Malpighiales</taxon>
        <taxon>Euphorbiaceae</taxon>
        <taxon>Crotonoideae</taxon>
        <taxon>Micrandreae</taxon>
        <taxon>Hevea</taxon>
    </lineage>
</organism>
<dbReference type="SUPFAM" id="SSF52058">
    <property type="entry name" value="L domain-like"/>
    <property type="match status" value="1"/>
</dbReference>
<accession>A0A6A6NDR9</accession>
<reference evidence="2 3" key="1">
    <citation type="journal article" date="2020" name="Mol. Plant">
        <title>The Chromosome-Based Rubber Tree Genome Provides New Insights into Spurge Genome Evolution and Rubber Biosynthesis.</title>
        <authorList>
            <person name="Liu J."/>
            <person name="Shi C."/>
            <person name="Shi C.C."/>
            <person name="Li W."/>
            <person name="Zhang Q.J."/>
            <person name="Zhang Y."/>
            <person name="Li K."/>
            <person name="Lu H.F."/>
            <person name="Shi C."/>
            <person name="Zhu S.T."/>
            <person name="Xiao Z.Y."/>
            <person name="Nan H."/>
            <person name="Yue Y."/>
            <person name="Zhu X.G."/>
            <person name="Wu Y."/>
            <person name="Hong X.N."/>
            <person name="Fan G.Y."/>
            <person name="Tong Y."/>
            <person name="Zhang D."/>
            <person name="Mao C.L."/>
            <person name="Liu Y.L."/>
            <person name="Hao S.J."/>
            <person name="Liu W.Q."/>
            <person name="Lv M.Q."/>
            <person name="Zhang H.B."/>
            <person name="Liu Y."/>
            <person name="Hu-Tang G.R."/>
            <person name="Wang J.P."/>
            <person name="Wang J.H."/>
            <person name="Sun Y.H."/>
            <person name="Ni S.B."/>
            <person name="Chen W.B."/>
            <person name="Zhang X.C."/>
            <person name="Jiao Y.N."/>
            <person name="Eichler E.E."/>
            <person name="Li G.H."/>
            <person name="Liu X."/>
            <person name="Gao L.Z."/>
        </authorList>
    </citation>
    <scope>NUCLEOTIDE SEQUENCE [LARGE SCALE GENOMIC DNA]</scope>
    <source>
        <strain evidence="3">cv. GT1</strain>
        <tissue evidence="2">Leaf</tissue>
    </source>
</reference>
<evidence type="ECO:0008006" key="4">
    <source>
        <dbReference type="Google" id="ProtNLM"/>
    </source>
</evidence>
<dbReference type="Proteomes" id="UP000467840">
    <property type="component" value="Chromosome 11"/>
</dbReference>
<protein>
    <recommendedName>
        <fullName evidence="4">NB-ARC domain-containing protein</fullName>
    </recommendedName>
</protein>